<dbReference type="PANTHER" id="PTHR33525:SF6">
    <property type="entry name" value="HDOD DOMAIN-CONTAINING PROTEIN"/>
    <property type="match status" value="1"/>
</dbReference>
<dbReference type="EMBL" id="AAQH01000016">
    <property type="protein sequence ID" value="EAT11569.1"/>
    <property type="molecule type" value="Genomic_DNA"/>
</dbReference>
<comment type="caution">
    <text evidence="2">The sequence shown here is derived from an EMBL/GenBank/DDBJ whole genome shotgun (WGS) entry which is preliminary data.</text>
</comment>
<dbReference type="RefSeq" id="WP_007019180.1">
    <property type="nucleotide sequence ID" value="NZ_CH724121.1"/>
</dbReference>
<protein>
    <recommendedName>
        <fullName evidence="1">HDOD domain-containing protein</fullName>
    </recommendedName>
</protein>
<feature type="domain" description="HDOD" evidence="1">
    <location>
        <begin position="13"/>
        <end position="204"/>
    </location>
</feature>
<dbReference type="AlphaFoldDB" id="Q1MZZ4"/>
<dbReference type="Pfam" id="PF08668">
    <property type="entry name" value="HDOD"/>
    <property type="match status" value="1"/>
</dbReference>
<organism evidence="2 3">
    <name type="scientific">Bermanella marisrubri</name>
    <dbReference type="NCBI Taxonomy" id="207949"/>
    <lineage>
        <taxon>Bacteria</taxon>
        <taxon>Pseudomonadati</taxon>
        <taxon>Pseudomonadota</taxon>
        <taxon>Gammaproteobacteria</taxon>
        <taxon>Oceanospirillales</taxon>
        <taxon>Oceanospirillaceae</taxon>
        <taxon>Bermanella</taxon>
    </lineage>
</organism>
<gene>
    <name evidence="2" type="ORF">RED65_02824</name>
</gene>
<evidence type="ECO:0000313" key="2">
    <source>
        <dbReference type="EMBL" id="EAT11569.1"/>
    </source>
</evidence>
<dbReference type="PROSITE" id="PS51833">
    <property type="entry name" value="HDOD"/>
    <property type="match status" value="1"/>
</dbReference>
<dbReference type="HOGENOM" id="CLU_048246_3_0_6"/>
<dbReference type="SUPFAM" id="SSF109604">
    <property type="entry name" value="HD-domain/PDEase-like"/>
    <property type="match status" value="1"/>
</dbReference>
<keyword evidence="3" id="KW-1185">Reference proteome</keyword>
<evidence type="ECO:0000313" key="3">
    <source>
        <dbReference type="Proteomes" id="UP000004263"/>
    </source>
</evidence>
<dbReference type="InterPro" id="IPR052340">
    <property type="entry name" value="RNase_Y/CdgJ"/>
</dbReference>
<sequence length="275" mass="30175">MDFDAIFAKSPPLPSIPKVVQDLIETFNHDDFDMDDIATKISMDPVLTAKVLRLANSAHYGVSRTIGSTSEASVLLGFSTLRTLVLASGISGAIKTPPEFDREGYWNDNFAVAAIARWLAPYCGINGETAFTAGMLHSIGELILQLVLPDEAKKVEKAMQFGGKRLDLENAMLGYNYAEIGAELAKRWKFPNDIVNGICQHPNPLNFDPISPLAGLLHISCYIHESHKQKLSDDEILEDFPTTVAHAIDMDSVNAKADIEQLHDVESGMDLLFTT</sequence>
<dbReference type="Proteomes" id="UP000004263">
    <property type="component" value="Unassembled WGS sequence"/>
</dbReference>
<dbReference type="Gene3D" id="1.10.3210.10">
    <property type="entry name" value="Hypothetical protein af1432"/>
    <property type="match status" value="1"/>
</dbReference>
<proteinExistence type="predicted"/>
<accession>Q1MZZ4</accession>
<dbReference type="STRING" id="207949.RED65_02824"/>
<reference evidence="2 3" key="1">
    <citation type="submission" date="2006-03" db="EMBL/GenBank/DDBJ databases">
        <authorList>
            <person name="Pinhassi J."/>
            <person name="Pedros-Alio C."/>
            <person name="Ferriera S."/>
            <person name="Johnson J."/>
            <person name="Kravitz S."/>
            <person name="Halpern A."/>
            <person name="Remington K."/>
            <person name="Beeson K."/>
            <person name="Tran B."/>
            <person name="Rogers Y.-H."/>
            <person name="Friedman R."/>
            <person name="Venter J.C."/>
        </authorList>
    </citation>
    <scope>NUCLEOTIDE SEQUENCE [LARGE SCALE GENOMIC DNA]</scope>
    <source>
        <strain evidence="2 3">RED65</strain>
    </source>
</reference>
<name>Q1MZZ4_9GAMM</name>
<evidence type="ECO:0000259" key="1">
    <source>
        <dbReference type="PROSITE" id="PS51833"/>
    </source>
</evidence>
<dbReference type="PANTHER" id="PTHR33525">
    <property type="match status" value="1"/>
</dbReference>
<dbReference type="InterPro" id="IPR013976">
    <property type="entry name" value="HDOD"/>
</dbReference>